<dbReference type="InterPro" id="IPR018109">
    <property type="entry name" value="Folylpolyglutamate_synth_CS"/>
</dbReference>
<comment type="similarity">
    <text evidence="1">Belongs to the folylpolyglutamate synthase family.</text>
</comment>
<evidence type="ECO:0000256" key="1">
    <source>
        <dbReference type="ARBA" id="ARBA00008276"/>
    </source>
</evidence>
<keyword evidence="2 5" id="KW-0436">Ligase</keyword>
<evidence type="ECO:0000313" key="5">
    <source>
        <dbReference type="EMBL" id="RKP22531.1"/>
    </source>
</evidence>
<sequence length="211" mass="22766">MTISRLTSSSSSPAGLFTSPHLMEVRERIRINGRPLSREQFTTYFMETWQRLESVDVAILEVGVGGGYDSTNVVPRPVVCGISSLGIDHQAVLGNTLPEIAWHKAGIAKHVATRSTHLIAKSSYKIAYLRQAQLVDGYAGLADSLEDGDIALQRVELGDSGLVQVAAVSAPYPPYSHGSPPRSRGPCSTRVFDAEQQAQSDDSLVQRAMTA</sequence>
<protein>
    <submittedName>
        <fullName evidence="5">Mur ligase</fullName>
    </submittedName>
</protein>
<evidence type="ECO:0000256" key="4">
    <source>
        <dbReference type="ARBA" id="ARBA00022840"/>
    </source>
</evidence>
<proteinExistence type="inferred from homology"/>
<dbReference type="GO" id="GO:0005739">
    <property type="term" value="C:mitochondrion"/>
    <property type="evidence" value="ECO:0007669"/>
    <property type="project" value="TreeGrafter"/>
</dbReference>
<dbReference type="EMBL" id="KZ991988">
    <property type="protein sequence ID" value="RKP22531.1"/>
    <property type="molecule type" value="Genomic_DNA"/>
</dbReference>
<dbReference type="GO" id="GO:0005524">
    <property type="term" value="F:ATP binding"/>
    <property type="evidence" value="ECO:0007669"/>
    <property type="project" value="UniProtKB-KW"/>
</dbReference>
<organism evidence="5 6">
    <name type="scientific">Syncephalis pseudoplumigaleata</name>
    <dbReference type="NCBI Taxonomy" id="1712513"/>
    <lineage>
        <taxon>Eukaryota</taxon>
        <taxon>Fungi</taxon>
        <taxon>Fungi incertae sedis</taxon>
        <taxon>Zoopagomycota</taxon>
        <taxon>Zoopagomycotina</taxon>
        <taxon>Zoopagomycetes</taxon>
        <taxon>Zoopagales</taxon>
        <taxon>Piptocephalidaceae</taxon>
        <taxon>Syncephalis</taxon>
    </lineage>
</organism>
<evidence type="ECO:0000313" key="6">
    <source>
        <dbReference type="Proteomes" id="UP000278143"/>
    </source>
</evidence>
<accession>A0A4P9YTP0</accession>
<name>A0A4P9YTP0_9FUNG</name>
<keyword evidence="6" id="KW-1185">Reference proteome</keyword>
<dbReference type="GO" id="GO:0004326">
    <property type="term" value="F:tetrahydrofolylpolyglutamate synthase activity"/>
    <property type="evidence" value="ECO:0007669"/>
    <property type="project" value="InterPro"/>
</dbReference>
<keyword evidence="3" id="KW-0547">Nucleotide-binding</keyword>
<dbReference type="UniPathway" id="UPA00850"/>
<gene>
    <name evidence="5" type="ORF">SYNPS1DRAFT_31865</name>
</gene>
<evidence type="ECO:0000256" key="2">
    <source>
        <dbReference type="ARBA" id="ARBA00022598"/>
    </source>
</evidence>
<dbReference type="InterPro" id="IPR001645">
    <property type="entry name" value="Folylpolyglutamate_synth"/>
</dbReference>
<dbReference type="AlphaFoldDB" id="A0A4P9YTP0"/>
<dbReference type="PANTHER" id="PTHR11136">
    <property type="entry name" value="FOLYLPOLYGLUTAMATE SYNTHASE-RELATED"/>
    <property type="match status" value="1"/>
</dbReference>
<evidence type="ECO:0000256" key="3">
    <source>
        <dbReference type="ARBA" id="ARBA00022741"/>
    </source>
</evidence>
<dbReference type="PROSITE" id="PS01012">
    <property type="entry name" value="FOLYLPOLYGLU_SYNT_2"/>
    <property type="match status" value="1"/>
</dbReference>
<dbReference type="InterPro" id="IPR036565">
    <property type="entry name" value="Mur-like_cat_sf"/>
</dbReference>
<keyword evidence="4" id="KW-0067">ATP-binding</keyword>
<dbReference type="Gene3D" id="3.40.1190.10">
    <property type="entry name" value="Mur-like, catalytic domain"/>
    <property type="match status" value="1"/>
</dbReference>
<dbReference type="Proteomes" id="UP000278143">
    <property type="component" value="Unassembled WGS sequence"/>
</dbReference>
<dbReference type="OrthoDB" id="5212574at2759"/>
<dbReference type="SUPFAM" id="SSF53623">
    <property type="entry name" value="MurD-like peptide ligases, catalytic domain"/>
    <property type="match status" value="1"/>
</dbReference>
<dbReference type="PANTHER" id="PTHR11136:SF5">
    <property type="entry name" value="FOLYLPOLYGLUTAMATE SYNTHASE, MITOCHONDRIAL"/>
    <property type="match status" value="1"/>
</dbReference>
<dbReference type="GO" id="GO:0005829">
    <property type="term" value="C:cytosol"/>
    <property type="evidence" value="ECO:0007669"/>
    <property type="project" value="TreeGrafter"/>
</dbReference>
<reference evidence="6" key="1">
    <citation type="journal article" date="2018" name="Nat. Microbiol.">
        <title>Leveraging single-cell genomics to expand the fungal tree of life.</title>
        <authorList>
            <person name="Ahrendt S.R."/>
            <person name="Quandt C.A."/>
            <person name="Ciobanu D."/>
            <person name="Clum A."/>
            <person name="Salamov A."/>
            <person name="Andreopoulos B."/>
            <person name="Cheng J.F."/>
            <person name="Woyke T."/>
            <person name="Pelin A."/>
            <person name="Henrissat B."/>
            <person name="Reynolds N.K."/>
            <person name="Benny G.L."/>
            <person name="Smith M.E."/>
            <person name="James T.Y."/>
            <person name="Grigoriev I.V."/>
        </authorList>
    </citation>
    <scope>NUCLEOTIDE SEQUENCE [LARGE SCALE GENOMIC DNA]</scope>
    <source>
        <strain evidence="6">Benny S71-1</strain>
    </source>
</reference>